<evidence type="ECO:0000313" key="1">
    <source>
        <dbReference type="EMBL" id="KKE85608.1"/>
    </source>
</evidence>
<sequence>MFKKILKGLGAILLVFVVFFTVIGGWTVYKSSEYEKTAIPYMDVAIRDISSWQVETMKGYLVKTTLDGVSDEDLQKIVKGLSNMGNLIELGEYQFKSVSKKAMAGGESGTFVSYTVPAKYEKGDATLTITLKVVEDSFLVYSFNLNSLALLD</sequence>
<name>A0A0F6AHH6_9GAMM</name>
<dbReference type="Proteomes" id="UP000033434">
    <property type="component" value="Unassembled WGS sequence"/>
</dbReference>
<dbReference type="Gene3D" id="3.10.450.590">
    <property type="match status" value="1"/>
</dbReference>
<evidence type="ECO:0000313" key="2">
    <source>
        <dbReference type="Proteomes" id="UP000033434"/>
    </source>
</evidence>
<organism evidence="1 2">
    <name type="scientific">Pseudoalteromonas luteoviolacea S4054</name>
    <dbReference type="NCBI Taxonomy" id="1129367"/>
    <lineage>
        <taxon>Bacteria</taxon>
        <taxon>Pseudomonadati</taxon>
        <taxon>Pseudomonadota</taxon>
        <taxon>Gammaproteobacteria</taxon>
        <taxon>Alteromonadales</taxon>
        <taxon>Pseudoalteromonadaceae</taxon>
        <taxon>Pseudoalteromonas</taxon>
    </lineage>
</organism>
<accession>A0A0F6AHH6</accession>
<protein>
    <submittedName>
        <fullName evidence="1">Uncharacterized protein</fullName>
    </submittedName>
</protein>
<proteinExistence type="predicted"/>
<dbReference type="EMBL" id="AUXW01000023">
    <property type="protein sequence ID" value="KKE85608.1"/>
    <property type="molecule type" value="Genomic_DNA"/>
</dbReference>
<dbReference type="AlphaFoldDB" id="A0A0F6AHH6"/>
<gene>
    <name evidence="1" type="ORF">N479_25675</name>
</gene>
<dbReference type="PATRIC" id="fig|1129367.4.peg.351"/>
<comment type="caution">
    <text evidence="1">The sequence shown here is derived from an EMBL/GenBank/DDBJ whole genome shotgun (WGS) entry which is preliminary data.</text>
</comment>
<reference evidence="1 2" key="1">
    <citation type="journal article" date="2015" name="BMC Genomics">
        <title>Genome mining reveals unlocked bioactive potential of marine Gram-negative bacteria.</title>
        <authorList>
            <person name="Machado H."/>
            <person name="Sonnenschein E.C."/>
            <person name="Melchiorsen J."/>
            <person name="Gram L."/>
        </authorList>
    </citation>
    <scope>NUCLEOTIDE SEQUENCE [LARGE SCALE GENOMIC DNA]</scope>
    <source>
        <strain evidence="1 2">S4054</strain>
    </source>
</reference>
<dbReference type="RefSeq" id="WP_046354237.1">
    <property type="nucleotide sequence ID" value="NZ_AUXW01000023.1"/>
</dbReference>